<feature type="non-terminal residue" evidence="3">
    <location>
        <position position="84"/>
    </location>
</feature>
<evidence type="ECO:0000256" key="2">
    <source>
        <dbReference type="SAM" id="Phobius"/>
    </source>
</evidence>
<dbReference type="EMBL" id="CAWUFR010002726">
    <property type="protein sequence ID" value="CAK6984954.1"/>
    <property type="molecule type" value="Genomic_DNA"/>
</dbReference>
<reference evidence="3 4" key="1">
    <citation type="submission" date="2024-01" db="EMBL/GenBank/DDBJ databases">
        <authorList>
            <person name="Alioto T."/>
            <person name="Alioto T."/>
            <person name="Gomez Garrido J."/>
        </authorList>
    </citation>
    <scope>NUCLEOTIDE SEQUENCE [LARGE SCALE GENOMIC DNA]</scope>
</reference>
<dbReference type="AlphaFoldDB" id="A0AAV1QNH4"/>
<evidence type="ECO:0000313" key="3">
    <source>
        <dbReference type="EMBL" id="CAK6984954.1"/>
    </source>
</evidence>
<evidence type="ECO:0000313" key="4">
    <source>
        <dbReference type="Proteomes" id="UP001314229"/>
    </source>
</evidence>
<accession>A0AAV1QNH4</accession>
<keyword evidence="4" id="KW-1185">Reference proteome</keyword>
<keyword evidence="2" id="KW-1133">Transmembrane helix</keyword>
<protein>
    <submittedName>
        <fullName evidence="3">Transmembrane and ubiquitin-like domain-containing protein 1</fullName>
    </submittedName>
</protein>
<evidence type="ECO:0000256" key="1">
    <source>
        <dbReference type="SAM" id="MobiDB-lite"/>
    </source>
</evidence>
<sequence length="84" mass="9281">MALIEGVGDEVTLLFGSLLLLMVLLLAWISTRTSDPPEHLFTSSAGPAPSLRATSSPQDTPPCVLLPRHLRPRLQLHERRRRSS</sequence>
<keyword evidence="2" id="KW-0472">Membrane</keyword>
<keyword evidence="2 3" id="KW-0812">Transmembrane</keyword>
<comment type="caution">
    <text evidence="3">The sequence shown here is derived from an EMBL/GenBank/DDBJ whole genome shotgun (WGS) entry which is preliminary data.</text>
</comment>
<name>A0AAV1QNH4_SCOSC</name>
<dbReference type="Proteomes" id="UP001314229">
    <property type="component" value="Unassembled WGS sequence"/>
</dbReference>
<feature type="region of interest" description="Disordered" evidence="1">
    <location>
        <begin position="38"/>
        <end position="64"/>
    </location>
</feature>
<organism evidence="3 4">
    <name type="scientific">Scomber scombrus</name>
    <name type="common">Atlantic mackerel</name>
    <name type="synonym">Scomber vernalis</name>
    <dbReference type="NCBI Taxonomy" id="13677"/>
    <lineage>
        <taxon>Eukaryota</taxon>
        <taxon>Metazoa</taxon>
        <taxon>Chordata</taxon>
        <taxon>Craniata</taxon>
        <taxon>Vertebrata</taxon>
        <taxon>Euteleostomi</taxon>
        <taxon>Actinopterygii</taxon>
        <taxon>Neopterygii</taxon>
        <taxon>Teleostei</taxon>
        <taxon>Neoteleostei</taxon>
        <taxon>Acanthomorphata</taxon>
        <taxon>Pelagiaria</taxon>
        <taxon>Scombriformes</taxon>
        <taxon>Scombridae</taxon>
        <taxon>Scomber</taxon>
    </lineage>
</organism>
<proteinExistence type="predicted"/>
<gene>
    <name evidence="3" type="ORF">FSCOSCO3_A005036</name>
</gene>
<feature type="transmembrane region" description="Helical" evidence="2">
    <location>
        <begin position="12"/>
        <end position="29"/>
    </location>
</feature>